<comment type="caution">
    <text evidence="1">The sequence shown here is derived from an EMBL/GenBank/DDBJ whole genome shotgun (WGS) entry which is preliminary data.</text>
</comment>
<organism evidence="1 2">
    <name type="scientific">Thelohanellus kitauei</name>
    <name type="common">Myxosporean</name>
    <dbReference type="NCBI Taxonomy" id="669202"/>
    <lineage>
        <taxon>Eukaryota</taxon>
        <taxon>Metazoa</taxon>
        <taxon>Cnidaria</taxon>
        <taxon>Myxozoa</taxon>
        <taxon>Myxosporea</taxon>
        <taxon>Bivalvulida</taxon>
        <taxon>Platysporina</taxon>
        <taxon>Myxobolidae</taxon>
        <taxon>Thelohanellus</taxon>
    </lineage>
</organism>
<dbReference type="EMBL" id="JWZT01002861">
    <property type="protein sequence ID" value="KII68407.1"/>
    <property type="molecule type" value="Genomic_DNA"/>
</dbReference>
<sequence>MFRYVNLHQTRCKALFLSEDVTLSKNLCVKDEWTNILVLYTSQMLYISRILTNDNDIGGKRPTSINLQENVDLTTPIAFDYPKQLLYNIQAEYIVQFPLFGTSERKIYFMGDVITDMTFDPILCVFVLLTNRRQLKILSKLTNFQHVVYEDVVGFQYSFHTRKISFVTSTNSFCSCNLLELPQCYTSNLNIRHAFVDMERSMVLLLTRDNKLVIQKFEADPTTIHSSIDVPGVSHFTVYDHHLYFLSDGQLVNRNLDTEVEKLLLAWPFNFNNIAFHRVALQRILRF</sequence>
<dbReference type="Proteomes" id="UP000031668">
    <property type="component" value="Unassembled WGS sequence"/>
</dbReference>
<gene>
    <name evidence="1" type="ORF">RF11_07953</name>
</gene>
<reference evidence="1 2" key="1">
    <citation type="journal article" date="2014" name="Genome Biol. Evol.">
        <title>The genome of the myxosporean Thelohanellus kitauei shows adaptations to nutrient acquisition within its fish host.</title>
        <authorList>
            <person name="Yang Y."/>
            <person name="Xiong J."/>
            <person name="Zhou Z."/>
            <person name="Huo F."/>
            <person name="Miao W."/>
            <person name="Ran C."/>
            <person name="Liu Y."/>
            <person name="Zhang J."/>
            <person name="Feng J."/>
            <person name="Wang M."/>
            <person name="Wang M."/>
            <person name="Wang L."/>
            <person name="Yao B."/>
        </authorList>
    </citation>
    <scope>NUCLEOTIDE SEQUENCE [LARGE SCALE GENOMIC DNA]</scope>
    <source>
        <strain evidence="1">Wuqing</strain>
    </source>
</reference>
<name>A0A0C2N3C2_THEKT</name>
<protein>
    <recommendedName>
        <fullName evidence="3">CNH domain-containing protein</fullName>
    </recommendedName>
</protein>
<proteinExistence type="predicted"/>
<evidence type="ECO:0000313" key="2">
    <source>
        <dbReference type="Proteomes" id="UP000031668"/>
    </source>
</evidence>
<accession>A0A0C2N3C2</accession>
<evidence type="ECO:0008006" key="3">
    <source>
        <dbReference type="Google" id="ProtNLM"/>
    </source>
</evidence>
<dbReference type="AlphaFoldDB" id="A0A0C2N3C2"/>
<evidence type="ECO:0000313" key="1">
    <source>
        <dbReference type="EMBL" id="KII68407.1"/>
    </source>
</evidence>
<keyword evidence="2" id="KW-1185">Reference proteome</keyword>